<dbReference type="AlphaFoldDB" id="A0A4Y2PE91"/>
<name>A0A4Y2PE91_ARAVE</name>
<organism evidence="3 4">
    <name type="scientific">Araneus ventricosus</name>
    <name type="common">Orbweaver spider</name>
    <name type="synonym">Epeira ventricosa</name>
    <dbReference type="NCBI Taxonomy" id="182803"/>
    <lineage>
        <taxon>Eukaryota</taxon>
        <taxon>Metazoa</taxon>
        <taxon>Ecdysozoa</taxon>
        <taxon>Arthropoda</taxon>
        <taxon>Chelicerata</taxon>
        <taxon>Arachnida</taxon>
        <taxon>Araneae</taxon>
        <taxon>Araneomorphae</taxon>
        <taxon>Entelegynae</taxon>
        <taxon>Araneoidea</taxon>
        <taxon>Araneidae</taxon>
        <taxon>Araneus</taxon>
    </lineage>
</organism>
<dbReference type="Proteomes" id="UP000499080">
    <property type="component" value="Unassembled WGS sequence"/>
</dbReference>
<evidence type="ECO:0000259" key="2">
    <source>
        <dbReference type="Pfam" id="PF20700"/>
    </source>
</evidence>
<dbReference type="Pfam" id="PF20700">
    <property type="entry name" value="Mutator"/>
    <property type="match status" value="1"/>
</dbReference>
<comment type="caution">
    <text evidence="3">The sequence shown here is derived from an EMBL/GenBank/DDBJ whole genome shotgun (WGS) entry which is preliminary data.</text>
</comment>
<dbReference type="InterPro" id="IPR049012">
    <property type="entry name" value="Mutator_transp_dom"/>
</dbReference>
<accession>A0A4Y2PE91</accession>
<dbReference type="PANTHER" id="PTHR33309:SF3">
    <property type="entry name" value="CCHC-TYPE DOMAIN-CONTAINING PROTEIN"/>
    <property type="match status" value="1"/>
</dbReference>
<feature type="compositionally biased region" description="Basic residues" evidence="1">
    <location>
        <begin position="537"/>
        <end position="546"/>
    </location>
</feature>
<gene>
    <name evidence="3" type="ORF">AVEN_274169_1</name>
</gene>
<protein>
    <recommendedName>
        <fullName evidence="2">Mutator-like transposase domain-containing protein</fullName>
    </recommendedName>
</protein>
<dbReference type="PANTHER" id="PTHR33309">
    <property type="entry name" value="KERATIN, ULTRA HIGH-SULFUR MATRIX PROTEIN-LIKE"/>
    <property type="match status" value="1"/>
</dbReference>
<keyword evidence="4" id="KW-1185">Reference proteome</keyword>
<feature type="domain" description="Mutator-like transposase" evidence="2">
    <location>
        <begin position="62"/>
        <end position="406"/>
    </location>
</feature>
<dbReference type="OrthoDB" id="5983687at2759"/>
<proteinExistence type="predicted"/>
<evidence type="ECO:0000313" key="4">
    <source>
        <dbReference type="Proteomes" id="UP000499080"/>
    </source>
</evidence>
<reference evidence="3 4" key="1">
    <citation type="journal article" date="2019" name="Sci. Rep.">
        <title>Orb-weaving spider Araneus ventricosus genome elucidates the spidroin gene catalogue.</title>
        <authorList>
            <person name="Kono N."/>
            <person name="Nakamura H."/>
            <person name="Ohtoshi R."/>
            <person name="Moran D.A.P."/>
            <person name="Shinohara A."/>
            <person name="Yoshida Y."/>
            <person name="Fujiwara M."/>
            <person name="Mori M."/>
            <person name="Tomita M."/>
            <person name="Arakawa K."/>
        </authorList>
    </citation>
    <scope>NUCLEOTIDE SEQUENCE [LARGE SCALE GENOMIC DNA]</scope>
</reference>
<feature type="region of interest" description="Disordered" evidence="1">
    <location>
        <begin position="536"/>
        <end position="555"/>
    </location>
</feature>
<dbReference type="EMBL" id="BGPR01132320">
    <property type="protein sequence ID" value="GBN48820.1"/>
    <property type="molecule type" value="Genomic_DNA"/>
</dbReference>
<evidence type="ECO:0000313" key="3">
    <source>
        <dbReference type="EMBL" id="GBN48820.1"/>
    </source>
</evidence>
<evidence type="ECO:0000256" key="1">
    <source>
        <dbReference type="SAM" id="MobiDB-lite"/>
    </source>
</evidence>
<sequence>MPRSTRIFKKRSGKIYKKSEKAVTQVENLSPNVQKTCAKERKIPNIDDSFSAENAGKGVLNSIIDVNILANVFKNFVNCKNCNSGLELQVLKTTSGLAVSFVLDCFQCEYTHEFSSSDFHEETQIAIINTRFVYALRSIGKGAEAGRMFCAVMNLPQPPTRFQEYNKRLLNATREVSESTMQKAAKEAIVENNGDNNIAVAVDGTWQKRGYTSHNGVVTVTSMDTGKVIDVDVLSKYCACKNKKNHKASCKSNFRGSSGMMEVKGACNIFKRSLTFHNARYTKYLGDGDSKAFEAIAKENIYGDEFQVEKLECIGHVMKRMGSRLRRLKEKMKGQVLSDGKRLSGKNRLTDSQIDKIQNYYGLAIRRNLDCVHAMRQAIWAIFMHKLSTDENPQHGFCPIGEDSWCGFKKAEATGSAYKHKNNLPVAVVEAMRPVFRDLSHPDLLKKCVHGNTQNPNESVNNVIWSRVPKSTFVQIEALALGVYDAVCTFNEGNSARLQILQNLGIEPGEYTLHALKCLDKEKLLRAKYAFSQQSKERRKAKRYKRKREEEKNKTNAQIAGYGAGMF</sequence>